<feature type="non-terminal residue" evidence="2">
    <location>
        <position position="80"/>
    </location>
</feature>
<feature type="region of interest" description="Disordered" evidence="1">
    <location>
        <begin position="1"/>
        <end position="80"/>
    </location>
</feature>
<evidence type="ECO:0000313" key="3">
    <source>
        <dbReference type="Proteomes" id="UP000676336"/>
    </source>
</evidence>
<organism evidence="2 3">
    <name type="scientific">Rotaria magnacalcarata</name>
    <dbReference type="NCBI Taxonomy" id="392030"/>
    <lineage>
        <taxon>Eukaryota</taxon>
        <taxon>Metazoa</taxon>
        <taxon>Spiralia</taxon>
        <taxon>Gnathifera</taxon>
        <taxon>Rotifera</taxon>
        <taxon>Eurotatoria</taxon>
        <taxon>Bdelloidea</taxon>
        <taxon>Philodinida</taxon>
        <taxon>Philodinidae</taxon>
        <taxon>Rotaria</taxon>
    </lineage>
</organism>
<gene>
    <name evidence="2" type="ORF">SMN809_LOCUS23660</name>
</gene>
<name>A0A8S2SPD3_9BILA</name>
<dbReference type="Proteomes" id="UP000676336">
    <property type="component" value="Unassembled WGS sequence"/>
</dbReference>
<accession>A0A8S2SPD3</accession>
<sequence>MDYLQPTSRSFVNPQRRSMNDGDSFDTDRLSGSIQYDDDDDDNQQDPNFNNDMPPPPVTDYEAVRKTNKKSKKDEVKSKR</sequence>
<dbReference type="EMBL" id="CAJOBI010025653">
    <property type="protein sequence ID" value="CAF4243228.1"/>
    <property type="molecule type" value="Genomic_DNA"/>
</dbReference>
<dbReference type="AlphaFoldDB" id="A0A8S2SPD3"/>
<comment type="caution">
    <text evidence="2">The sequence shown here is derived from an EMBL/GenBank/DDBJ whole genome shotgun (WGS) entry which is preliminary data.</text>
</comment>
<feature type="compositionally biased region" description="Polar residues" evidence="1">
    <location>
        <begin position="1"/>
        <end position="17"/>
    </location>
</feature>
<evidence type="ECO:0000313" key="2">
    <source>
        <dbReference type="EMBL" id="CAF4243228.1"/>
    </source>
</evidence>
<reference evidence="2" key="1">
    <citation type="submission" date="2021-02" db="EMBL/GenBank/DDBJ databases">
        <authorList>
            <person name="Nowell W R."/>
        </authorList>
    </citation>
    <scope>NUCLEOTIDE SEQUENCE</scope>
</reference>
<protein>
    <submittedName>
        <fullName evidence="2">Uncharacterized protein</fullName>
    </submittedName>
</protein>
<proteinExistence type="predicted"/>
<evidence type="ECO:0000256" key="1">
    <source>
        <dbReference type="SAM" id="MobiDB-lite"/>
    </source>
</evidence>